<dbReference type="WBParaSite" id="DME_0000172501-mRNA-1">
    <property type="protein sequence ID" value="DME_0000172501-mRNA-1"/>
    <property type="gene ID" value="DME_0000172501"/>
</dbReference>
<feature type="domain" description="DDT" evidence="4">
    <location>
        <begin position="369"/>
        <end position="432"/>
    </location>
</feature>
<dbReference type="PROSITE" id="PS50827">
    <property type="entry name" value="DDT"/>
    <property type="match status" value="1"/>
</dbReference>
<keyword evidence="2" id="KW-0539">Nucleus</keyword>
<name>A0A158Q361_DRAME</name>
<dbReference type="GO" id="GO:0042393">
    <property type="term" value="F:histone binding"/>
    <property type="evidence" value="ECO:0007669"/>
    <property type="project" value="TreeGrafter"/>
</dbReference>
<dbReference type="GO" id="GO:0140801">
    <property type="term" value="F:histone H2AXY142 kinase activity"/>
    <property type="evidence" value="ECO:0007669"/>
    <property type="project" value="InterPro"/>
</dbReference>
<evidence type="ECO:0000259" key="4">
    <source>
        <dbReference type="PROSITE" id="PS50827"/>
    </source>
</evidence>
<evidence type="ECO:0000256" key="2">
    <source>
        <dbReference type="ARBA" id="ARBA00023242"/>
    </source>
</evidence>
<proteinExistence type="predicted"/>
<dbReference type="InterPro" id="IPR018501">
    <property type="entry name" value="DDT_dom"/>
</dbReference>
<reference evidence="8" key="1">
    <citation type="submission" date="2016-04" db="UniProtKB">
        <authorList>
            <consortium name="WormBaseParasite"/>
        </authorList>
    </citation>
    <scope>IDENTIFICATION</scope>
</reference>
<keyword evidence="7" id="KW-1185">Reference proteome</keyword>
<dbReference type="GO" id="GO:0006974">
    <property type="term" value="P:DNA damage response"/>
    <property type="evidence" value="ECO:0007669"/>
    <property type="project" value="TreeGrafter"/>
</dbReference>
<comment type="subcellular location">
    <subcellularLocation>
        <location evidence="1">Nucleus</location>
    </subcellularLocation>
</comment>
<dbReference type="PANTHER" id="PTHR46802:SF1">
    <property type="entry name" value="TYROSINE-PROTEIN KINASE BAZ1B"/>
    <property type="match status" value="1"/>
</dbReference>
<protein>
    <submittedName>
        <fullName evidence="8">DDT domain-containing protein</fullName>
    </submittedName>
</protein>
<evidence type="ECO:0000313" key="5">
    <source>
        <dbReference type="EMBL" id="VDN56112.1"/>
    </source>
</evidence>
<dbReference type="STRING" id="318479.A0A158Q361"/>
<dbReference type="EMBL" id="UYYG01001154">
    <property type="protein sequence ID" value="VDN56112.1"/>
    <property type="molecule type" value="Genomic_DNA"/>
</dbReference>
<reference evidence="5 7" key="2">
    <citation type="submission" date="2018-11" db="EMBL/GenBank/DDBJ databases">
        <authorList>
            <consortium name="Pathogen Informatics"/>
        </authorList>
    </citation>
    <scope>NUCLEOTIDE SEQUENCE [LARGE SCALE GENOMIC DNA]</scope>
</reference>
<dbReference type="Proteomes" id="UP000038040">
    <property type="component" value="Unplaced"/>
</dbReference>
<dbReference type="PANTHER" id="PTHR46802">
    <property type="entry name" value="TYROSINE-PROTEIN KINASE BAZ1B"/>
    <property type="match status" value="1"/>
</dbReference>
<organism evidence="6 8">
    <name type="scientific">Dracunculus medinensis</name>
    <name type="common">Guinea worm</name>
    <dbReference type="NCBI Taxonomy" id="318479"/>
    <lineage>
        <taxon>Eukaryota</taxon>
        <taxon>Metazoa</taxon>
        <taxon>Ecdysozoa</taxon>
        <taxon>Nematoda</taxon>
        <taxon>Chromadorea</taxon>
        <taxon>Rhabditida</taxon>
        <taxon>Spirurina</taxon>
        <taxon>Dracunculoidea</taxon>
        <taxon>Dracunculidae</taxon>
        <taxon>Dracunculus</taxon>
    </lineage>
</organism>
<feature type="coiled-coil region" evidence="3">
    <location>
        <begin position="545"/>
        <end position="609"/>
    </location>
</feature>
<evidence type="ECO:0000313" key="6">
    <source>
        <dbReference type="Proteomes" id="UP000038040"/>
    </source>
</evidence>
<dbReference type="InterPro" id="IPR047174">
    <property type="entry name" value="BAZ1B"/>
</dbReference>
<dbReference type="GO" id="GO:0090535">
    <property type="term" value="C:WICH complex"/>
    <property type="evidence" value="ECO:0007669"/>
    <property type="project" value="InterPro"/>
</dbReference>
<dbReference type="AlphaFoldDB" id="A0A158Q361"/>
<dbReference type="OrthoDB" id="5877808at2759"/>
<dbReference type="Proteomes" id="UP000274756">
    <property type="component" value="Unassembled WGS sequence"/>
</dbReference>
<keyword evidence="3" id="KW-0175">Coiled coil</keyword>
<evidence type="ECO:0000313" key="8">
    <source>
        <dbReference type="WBParaSite" id="DME_0000172501-mRNA-1"/>
    </source>
</evidence>
<sequence>MRKICAEQLGSGNKKDDDGGVALEIFKSRSVNLDRKNNKCIIEDLKSTKNVLKPRAYNSAVIVQVLKSGGTTKKIKIDDQKQVSVCNRIHGQKAIYTPIFIRTKQIPQKSRMEENLCPCTSYVDDKEKESMLLPVESPRNKETQNVCWPLPKPEIVDSDDKFLQALKVCSKDFQQNTVKKRSKKEIEITVKPFDKIWIVENKNMESNWIQKTMACISGSLSNAPISPNVMKNQAQFFITFALLNNDRVNSIISRLNKALFSCKPHFFQKECAAMAKTFSLAHINSISNELLRFAILREYDKGAMTKFVSLEKEAYCKKNVFPLKGDVDYKIMEKKLNLLLTMKPDDLLIHDAESLPILNDVKLPETFSYNQFAAILMLTEFLYTFRFFLQTECIPSADELMNALHDGRKGYFGIVGHILISLVKSILCDVHKQKIIVCGVNIQSIPVTLSTVWEIMKAIFLSRNQHEITFDSVNIADSCDASLSSGSDSSITNGDNAETSLDSEITKEFFELSVDSQLDNLEKLMNMIFGTKAFADYMFSFHSDINQTKQTIKQLETKISDLTAVLKKKEEAPIVKYFFRCPALENKEIESLKEKIENVKCELQEKNNKLKCWWASKALPFRKMEETDFNECNSNSECNSSDVYEELLLNNDMSTFSMKHELMLPMDNGSYTWYRITDESTFERLLVSLCKNGLRESKLYVNIKKNLSDICNSWNVGSSNLYIKRIELQTVNEKDLLKESFIDLIIRLKNAKFLKVEVYDILREKMVVAETIDCIKSALLTLAESLLSRKYDMRLSFPKLRWKNYVEEKGSISRLAILLSVLDNSINWKNREQVGNTSFKGELCVDNGENKAADFVV</sequence>
<evidence type="ECO:0000256" key="3">
    <source>
        <dbReference type="SAM" id="Coils"/>
    </source>
</evidence>
<gene>
    <name evidence="5" type="ORF">DME_LOCUS6085</name>
</gene>
<evidence type="ECO:0000313" key="7">
    <source>
        <dbReference type="Proteomes" id="UP000274756"/>
    </source>
</evidence>
<evidence type="ECO:0000256" key="1">
    <source>
        <dbReference type="ARBA" id="ARBA00004123"/>
    </source>
</evidence>
<accession>A0A158Q361</accession>